<accession>C6BZ98</accession>
<sequence length="354" mass="39191">MHEIEQTTTLNPQVKDAAVKYVRHLFSQADESDFIRLLKKEAFKNVYKKMIVEPDEFMPQPRPSDIGPWEGPKPDTPRDFLKSKLVLPSLPQVLLEIQKVVKDPESSAGDLAAVINKDPKLVAAILRLANSAMFSFRTEVDTTSRAVALLGFRQASSLALGTVSLSLFKRSEGTQVLKVERFWKHAIACGVVAQEIAKLAGFHDSERYFVAGMLHDIGLYVIFESDKSLGADLAELARKNGNCLYDAEKELLGFSHGELGGVILQDWNFPKSLVLAASAHHNPEKAKKDPDAGIIHVADFISRALGYHLGLSPVLGVLDHEIYESFGVSGEMFIDMIPEVQKLIEEIFEILNPA</sequence>
<protein>
    <submittedName>
        <fullName evidence="2">Metal dependent phosphohydrolase</fullName>
    </submittedName>
</protein>
<dbReference type="RefSeq" id="WP_015852551.1">
    <property type="nucleotide sequence ID" value="NC_012881.1"/>
</dbReference>
<dbReference type="Pfam" id="PF08668">
    <property type="entry name" value="HDOD"/>
    <property type="match status" value="1"/>
</dbReference>
<feature type="domain" description="HDOD" evidence="1">
    <location>
        <begin position="87"/>
        <end position="283"/>
    </location>
</feature>
<reference evidence="2 3" key="1">
    <citation type="submission" date="2009-06" db="EMBL/GenBank/DDBJ databases">
        <title>Complete sequence of Desulfovibrio salexigens DSM 2638.</title>
        <authorList>
            <consortium name="US DOE Joint Genome Institute"/>
            <person name="Lucas S."/>
            <person name="Copeland A."/>
            <person name="Lapidus A."/>
            <person name="Glavina del Rio T."/>
            <person name="Tice H."/>
            <person name="Bruce D."/>
            <person name="Goodwin L."/>
            <person name="Pitluck S."/>
            <person name="Munk A.C."/>
            <person name="Brettin T."/>
            <person name="Detter J.C."/>
            <person name="Han C."/>
            <person name="Tapia R."/>
            <person name="Larimer F."/>
            <person name="Land M."/>
            <person name="Hauser L."/>
            <person name="Kyrpides N."/>
            <person name="Anderson I."/>
            <person name="Wall J.D."/>
            <person name="Arkin A.P."/>
            <person name="Dehal P."/>
            <person name="Chivian D."/>
            <person name="Giles B."/>
            <person name="Hazen T.C."/>
        </authorList>
    </citation>
    <scope>NUCLEOTIDE SEQUENCE [LARGE SCALE GENOMIC DNA]</scope>
    <source>
        <strain evidence="3">ATCC 14822 / DSM 2638 / NCIMB 8403 / VKM B-1763</strain>
    </source>
</reference>
<dbReference type="HOGENOM" id="CLU_048246_4_1_7"/>
<evidence type="ECO:0000313" key="2">
    <source>
        <dbReference type="EMBL" id="ACS80735.1"/>
    </source>
</evidence>
<dbReference type="PANTHER" id="PTHR33525">
    <property type="match status" value="1"/>
</dbReference>
<dbReference type="SUPFAM" id="SSF109604">
    <property type="entry name" value="HD-domain/PDEase-like"/>
    <property type="match status" value="1"/>
</dbReference>
<dbReference type="InterPro" id="IPR052340">
    <property type="entry name" value="RNase_Y/CdgJ"/>
</dbReference>
<keyword evidence="2" id="KW-0378">Hydrolase</keyword>
<dbReference type="EMBL" id="CP001649">
    <property type="protein sequence ID" value="ACS80735.1"/>
    <property type="molecule type" value="Genomic_DNA"/>
</dbReference>
<keyword evidence="3" id="KW-1185">Reference proteome</keyword>
<dbReference type="OrthoDB" id="9803649at2"/>
<dbReference type="PANTHER" id="PTHR33525:SF3">
    <property type="entry name" value="RIBONUCLEASE Y"/>
    <property type="match status" value="1"/>
</dbReference>
<organism evidence="2 3">
    <name type="scientific">Maridesulfovibrio salexigens (strain ATCC 14822 / DSM 2638 / NCIMB 8403 / VKM B-1763)</name>
    <name type="common">Desulfovibrio salexigens</name>
    <dbReference type="NCBI Taxonomy" id="526222"/>
    <lineage>
        <taxon>Bacteria</taxon>
        <taxon>Pseudomonadati</taxon>
        <taxon>Thermodesulfobacteriota</taxon>
        <taxon>Desulfovibrionia</taxon>
        <taxon>Desulfovibrionales</taxon>
        <taxon>Desulfovibrionaceae</taxon>
        <taxon>Maridesulfovibrio</taxon>
    </lineage>
</organism>
<evidence type="ECO:0000259" key="1">
    <source>
        <dbReference type="PROSITE" id="PS51833"/>
    </source>
</evidence>
<dbReference type="KEGG" id="dsa:Desal_2681"/>
<dbReference type="InterPro" id="IPR003607">
    <property type="entry name" value="HD/PDEase_dom"/>
</dbReference>
<dbReference type="CDD" id="cd00077">
    <property type="entry name" value="HDc"/>
    <property type="match status" value="1"/>
</dbReference>
<dbReference type="PROSITE" id="PS51833">
    <property type="entry name" value="HDOD"/>
    <property type="match status" value="1"/>
</dbReference>
<dbReference type="AlphaFoldDB" id="C6BZ98"/>
<dbReference type="GO" id="GO:0016787">
    <property type="term" value="F:hydrolase activity"/>
    <property type="evidence" value="ECO:0007669"/>
    <property type="project" value="UniProtKB-KW"/>
</dbReference>
<dbReference type="InterPro" id="IPR013976">
    <property type="entry name" value="HDOD"/>
</dbReference>
<proteinExistence type="predicted"/>
<dbReference type="Gene3D" id="1.10.3210.10">
    <property type="entry name" value="Hypothetical protein af1432"/>
    <property type="match status" value="1"/>
</dbReference>
<dbReference type="STRING" id="526222.Desal_2681"/>
<name>C6BZ98_MARSD</name>
<evidence type="ECO:0000313" key="3">
    <source>
        <dbReference type="Proteomes" id="UP000002601"/>
    </source>
</evidence>
<dbReference type="Proteomes" id="UP000002601">
    <property type="component" value="Chromosome"/>
</dbReference>
<gene>
    <name evidence="2" type="ordered locus">Desal_2681</name>
</gene>
<dbReference type="eggNOG" id="COG1639">
    <property type="taxonomic scope" value="Bacteria"/>
</dbReference>